<sequence>MVNLPQSGSMGETYPVYTGFWTDWSRGKVLGSTLTLTRNDANLLIAFVAFFLTVVTAQLWSIACFACHAFFSTKNPRDMLHHQRQAILRNNGAPAGTAITLIQLAWAWRHTPGVARRVTPLLACTVLLAIGFAAAAGFSSRVALGNTVLLRPRNCGIASNTLLDVETTSNIFLPWLAKQHTIASNYAQQCYSSSETLADCLNTAFVRRELGTSVDSNAPCPFNETVCSSTSSNIRLDSGFIDTHFDLGVNAPPDERFQFKTVLHCAPLTTKGYRSSYTGWDNQTFSRYFYGETPSGNFTYEYPTPDQVIYAILKGNATNGNRPNAGSLREDYTLNVVNARPFNGSYLSPNAYITFIPIPQLTRYDADLYVAFLSPNQIGFPQPTADPWYNSSRSGSLWGDSQVFNGTKLTKSAVRLYFSTEAASPLGCTYQYSYCFPELPEGRNCTPLAGGVNSISEIRQLGLKDATRNRLYWIHNAFASVDPTPSRILNVLGTRALTSRFKLSNGYQGFLPSNQWQLDVENWNSVLLTLHQQLMVSTVLGQLPEFNAFDTENSIHTATTEEAKTICSNQKINSAYHVSFSVLGITVIAILGLFVIFLSLTVESIVYFIQRRLKWSVYRRLEWISTGTLQIQRHLYEAHGVHPWRGCDELIPILEEEGAVLPMLDISNETHPFVKRRSQLAEVQKEACTGRSSETEVPDDSNAPYDQNHTNQQTTNTEQHHRDLLVYGISPTSSDTTSINER</sequence>
<organism evidence="3">
    <name type="scientific">Rosellinia necatrix</name>
    <name type="common">White root-rot fungus</name>
    <dbReference type="NCBI Taxonomy" id="77044"/>
    <lineage>
        <taxon>Eukaryota</taxon>
        <taxon>Fungi</taxon>
        <taxon>Dikarya</taxon>
        <taxon>Ascomycota</taxon>
        <taxon>Pezizomycotina</taxon>
        <taxon>Sordariomycetes</taxon>
        <taxon>Xylariomycetidae</taxon>
        <taxon>Xylariales</taxon>
        <taxon>Xylariaceae</taxon>
        <taxon>Rosellinia</taxon>
    </lineage>
</organism>
<feature type="compositionally biased region" description="Low complexity" evidence="1">
    <location>
        <begin position="707"/>
        <end position="717"/>
    </location>
</feature>
<dbReference type="OMA" id="WTNWSHG"/>
<gene>
    <name evidence="3" type="ORF">SAMD00023353_0203250</name>
</gene>
<reference evidence="3" key="1">
    <citation type="submission" date="2016-03" db="EMBL/GenBank/DDBJ databases">
        <title>Draft genome sequence of Rosellinia necatrix.</title>
        <authorList>
            <person name="Kanematsu S."/>
        </authorList>
    </citation>
    <scope>NUCLEOTIDE SEQUENCE [LARGE SCALE GENOMIC DNA]</scope>
    <source>
        <strain evidence="3">W97</strain>
    </source>
</reference>
<dbReference type="Proteomes" id="UP000054516">
    <property type="component" value="Unassembled WGS sequence"/>
</dbReference>
<proteinExistence type="predicted"/>
<feature type="transmembrane region" description="Helical" evidence="2">
    <location>
        <begin position="576"/>
        <end position="609"/>
    </location>
</feature>
<evidence type="ECO:0000256" key="1">
    <source>
        <dbReference type="SAM" id="MobiDB-lite"/>
    </source>
</evidence>
<feature type="transmembrane region" description="Helical" evidence="2">
    <location>
        <begin position="118"/>
        <end position="138"/>
    </location>
</feature>
<evidence type="ECO:0008006" key="5">
    <source>
        <dbReference type="Google" id="ProtNLM"/>
    </source>
</evidence>
<dbReference type="EMBL" id="DF977447">
    <property type="protein sequence ID" value="GAP83325.1"/>
    <property type="molecule type" value="Genomic_DNA"/>
</dbReference>
<evidence type="ECO:0000313" key="4">
    <source>
        <dbReference type="Proteomes" id="UP000054516"/>
    </source>
</evidence>
<feature type="region of interest" description="Disordered" evidence="1">
    <location>
        <begin position="685"/>
        <end position="721"/>
    </location>
</feature>
<protein>
    <recommendedName>
        <fullName evidence="5">Cytochrome p450 protein</fullName>
    </recommendedName>
</protein>
<evidence type="ECO:0000313" key="3">
    <source>
        <dbReference type="EMBL" id="GAP83325.1"/>
    </source>
</evidence>
<evidence type="ECO:0000256" key="2">
    <source>
        <dbReference type="SAM" id="Phobius"/>
    </source>
</evidence>
<dbReference type="OrthoDB" id="3540210at2759"/>
<keyword evidence="2" id="KW-0472">Membrane</keyword>
<dbReference type="AlphaFoldDB" id="A0A1S7UJ93"/>
<name>A0A1S7UJ93_ROSNE</name>
<keyword evidence="2" id="KW-1133">Transmembrane helix</keyword>
<keyword evidence="2" id="KW-0812">Transmembrane</keyword>
<keyword evidence="4" id="KW-1185">Reference proteome</keyword>
<accession>A0A1S7UJ93</accession>
<feature type="transmembrane region" description="Helical" evidence="2">
    <location>
        <begin position="43"/>
        <end position="71"/>
    </location>
</feature>